<dbReference type="Proteomes" id="UP000271098">
    <property type="component" value="Unassembled WGS sequence"/>
</dbReference>
<evidence type="ECO:0000313" key="4">
    <source>
        <dbReference type="WBParaSite" id="GPUH_0000474801-mRNA-1"/>
    </source>
</evidence>
<gene>
    <name evidence="2" type="ORF">GPUH_LOCUS4739</name>
</gene>
<dbReference type="Gene3D" id="3.30.200.20">
    <property type="entry name" value="Phosphorylase Kinase, domain 1"/>
    <property type="match status" value="1"/>
</dbReference>
<reference evidence="4" key="1">
    <citation type="submission" date="2016-06" db="UniProtKB">
        <authorList>
            <consortium name="WormBaseParasite"/>
        </authorList>
    </citation>
    <scope>IDENTIFICATION</scope>
</reference>
<dbReference type="PROSITE" id="PS00107">
    <property type="entry name" value="PROTEIN_KINASE_ATP"/>
    <property type="match status" value="1"/>
</dbReference>
<organism evidence="4">
    <name type="scientific">Gongylonema pulchrum</name>
    <dbReference type="NCBI Taxonomy" id="637853"/>
    <lineage>
        <taxon>Eukaryota</taxon>
        <taxon>Metazoa</taxon>
        <taxon>Ecdysozoa</taxon>
        <taxon>Nematoda</taxon>
        <taxon>Chromadorea</taxon>
        <taxon>Rhabditida</taxon>
        <taxon>Spirurina</taxon>
        <taxon>Spiruromorpha</taxon>
        <taxon>Spiruroidea</taxon>
        <taxon>Gongylonematidae</taxon>
        <taxon>Gongylonema</taxon>
    </lineage>
</organism>
<evidence type="ECO:0000313" key="2">
    <source>
        <dbReference type="EMBL" id="VDK47035.1"/>
    </source>
</evidence>
<evidence type="ECO:0000313" key="3">
    <source>
        <dbReference type="Proteomes" id="UP000271098"/>
    </source>
</evidence>
<dbReference type="SUPFAM" id="SSF56112">
    <property type="entry name" value="Protein kinase-like (PK-like)"/>
    <property type="match status" value="1"/>
</dbReference>
<sequence length="143" mass="15979">MVESTEEELDLKEGSVIESSRAKYVIDELLGEGGFGAVYKVHDANNAELNYALKVERKLETLYSPGPANSILTQSDRFIQSILNLPHSFMSTGLDQFAYSIQFYYLTHSLKLIYATVPEKKQPLQLPTKKYHALSVTMAGISS</sequence>
<keyword evidence="3" id="KW-1185">Reference proteome</keyword>
<name>A0A183D7Q0_9BILA</name>
<protein>
    <submittedName>
        <fullName evidence="4">Protein kinase domain-containing protein</fullName>
    </submittedName>
</protein>
<dbReference type="InterPro" id="IPR011009">
    <property type="entry name" value="Kinase-like_dom_sf"/>
</dbReference>
<feature type="binding site" evidence="1">
    <location>
        <position position="54"/>
    </location>
    <ligand>
        <name>ATP</name>
        <dbReference type="ChEBI" id="CHEBI:30616"/>
    </ligand>
</feature>
<dbReference type="AlphaFoldDB" id="A0A183D7Q0"/>
<dbReference type="InterPro" id="IPR017441">
    <property type="entry name" value="Protein_kinase_ATP_BS"/>
</dbReference>
<keyword evidence="1" id="KW-0067">ATP-binding</keyword>
<reference evidence="2 3" key="2">
    <citation type="submission" date="2018-11" db="EMBL/GenBank/DDBJ databases">
        <authorList>
            <consortium name="Pathogen Informatics"/>
        </authorList>
    </citation>
    <scope>NUCLEOTIDE SEQUENCE [LARGE SCALE GENOMIC DNA]</scope>
</reference>
<dbReference type="EMBL" id="UYRT01009293">
    <property type="protein sequence ID" value="VDK47035.1"/>
    <property type="molecule type" value="Genomic_DNA"/>
</dbReference>
<dbReference type="OrthoDB" id="5872528at2759"/>
<evidence type="ECO:0000256" key="1">
    <source>
        <dbReference type="PROSITE-ProRule" id="PRU10141"/>
    </source>
</evidence>
<dbReference type="GO" id="GO:0005524">
    <property type="term" value="F:ATP binding"/>
    <property type="evidence" value="ECO:0007669"/>
    <property type="project" value="UniProtKB-UniRule"/>
</dbReference>
<dbReference type="WBParaSite" id="GPUH_0000474801-mRNA-1">
    <property type="protein sequence ID" value="GPUH_0000474801-mRNA-1"/>
    <property type="gene ID" value="GPUH_0000474801"/>
</dbReference>
<keyword evidence="1" id="KW-0547">Nucleotide-binding</keyword>
<proteinExistence type="predicted"/>
<accession>A0A183D7Q0</accession>